<organism evidence="1 2">
    <name type="scientific">Aromatoleum anaerobium</name>
    <dbReference type="NCBI Taxonomy" id="182180"/>
    <lineage>
        <taxon>Bacteria</taxon>
        <taxon>Pseudomonadati</taxon>
        <taxon>Pseudomonadota</taxon>
        <taxon>Betaproteobacteria</taxon>
        <taxon>Rhodocyclales</taxon>
        <taxon>Rhodocyclaceae</taxon>
        <taxon>Aromatoleum</taxon>
    </lineage>
</organism>
<dbReference type="Proteomes" id="UP000615989">
    <property type="component" value="Unassembled WGS sequence"/>
</dbReference>
<proteinExistence type="predicted"/>
<sequence length="101" mass="11178">MGVFSQPDQIVLGTILMALQGHLEAQAPQPRSRIWNTFPPDLASHLLQVLCHAWAGRRGKVQDIELKQNTGKRADCHGRCEQETGFRSRNARSTGETLGVS</sequence>
<evidence type="ECO:0000313" key="2">
    <source>
        <dbReference type="Proteomes" id="UP000615989"/>
    </source>
</evidence>
<comment type="caution">
    <text evidence="1">The sequence shown here is derived from an EMBL/GenBank/DDBJ whole genome shotgun (WGS) entry which is preliminary data.</text>
</comment>
<reference evidence="1" key="1">
    <citation type="submission" date="2019-12" db="EMBL/GenBank/DDBJ databases">
        <title>Comparative genomics gives insights into the taxonomy of the Azoarcus-Aromatoleum group and reveals separate origins of nif in the plant-associated Azoarcus and non-plant-associated Aromatoleum sub-groups.</title>
        <authorList>
            <person name="Lafos M."/>
            <person name="Maluk M."/>
            <person name="Batista M."/>
            <person name="Junghare M."/>
            <person name="Carmona M."/>
            <person name="Faoro H."/>
            <person name="Cruz L.M."/>
            <person name="Battistoni F."/>
            <person name="De Souza E."/>
            <person name="Pedrosa F."/>
            <person name="Chen W.-M."/>
            <person name="Poole P.S."/>
            <person name="Dixon R.A."/>
            <person name="James E.K."/>
        </authorList>
    </citation>
    <scope>NUCLEOTIDE SEQUENCE</scope>
    <source>
        <strain evidence="1">LuFRes1</strain>
    </source>
</reference>
<dbReference type="EMBL" id="WTVG01000003">
    <property type="protein sequence ID" value="NMG23485.1"/>
    <property type="molecule type" value="Genomic_DNA"/>
</dbReference>
<name>A0ABX1PG52_9RHOO</name>
<keyword evidence="2" id="KW-1185">Reference proteome</keyword>
<dbReference type="RefSeq" id="WP_246979515.1">
    <property type="nucleotide sequence ID" value="NZ_WTVG02000038.1"/>
</dbReference>
<evidence type="ECO:0000313" key="1">
    <source>
        <dbReference type="EMBL" id="NMG23485.1"/>
    </source>
</evidence>
<accession>A0ABX1PG52</accession>
<protein>
    <submittedName>
        <fullName evidence="1">Uncharacterized protein</fullName>
    </submittedName>
</protein>
<gene>
    <name evidence="1" type="ORF">GO606_01880</name>
</gene>